<keyword evidence="3" id="KW-0175">Coiled coil</keyword>
<dbReference type="Pfam" id="PF12848">
    <property type="entry name" value="ABC_tran_Xtn"/>
    <property type="match status" value="1"/>
</dbReference>
<protein>
    <submittedName>
        <fullName evidence="5">ABC-F family ATP-binding cassette domain-containing protein</fullName>
    </submittedName>
</protein>
<dbReference type="PANTHER" id="PTHR42855">
    <property type="entry name" value="ABC TRANSPORTER ATP-BINDING SUBUNIT"/>
    <property type="match status" value="1"/>
</dbReference>
<evidence type="ECO:0000256" key="1">
    <source>
        <dbReference type="ARBA" id="ARBA00022741"/>
    </source>
</evidence>
<reference evidence="6" key="1">
    <citation type="journal article" date="2019" name="Int. J. Syst. Evol. Microbiol.">
        <title>The Global Catalogue of Microorganisms (GCM) 10K type strain sequencing project: providing services to taxonomists for standard genome sequencing and annotation.</title>
        <authorList>
            <consortium name="The Broad Institute Genomics Platform"/>
            <consortium name="The Broad Institute Genome Sequencing Center for Infectious Disease"/>
            <person name="Wu L."/>
            <person name="Ma J."/>
        </authorList>
    </citation>
    <scope>NUCLEOTIDE SEQUENCE [LARGE SCALE GENOMIC DNA]</scope>
    <source>
        <strain evidence="6">KCTC 52490</strain>
    </source>
</reference>
<comment type="caution">
    <text evidence="5">The sequence shown here is derived from an EMBL/GenBank/DDBJ whole genome shotgun (WGS) entry which is preliminary data.</text>
</comment>
<dbReference type="InterPro" id="IPR003439">
    <property type="entry name" value="ABC_transporter-like_ATP-bd"/>
</dbReference>
<dbReference type="InterPro" id="IPR051309">
    <property type="entry name" value="ABCF_ATPase"/>
</dbReference>
<sequence>MVSVQNVSLRYGKRVLFDDVTIKFTSGNCYGVIGANGAGKSTFLKIMSGEIEPQTGSVIMTPGERMSVLNQNQSSYDEYSVLQTVIMGNKRLYDIMQEKDVIYAKTDFTDADGEKAAELESEFAEMNGWDAESDAASLLSGLGIKEDLHYSLMSDINGSEKVRVLLAQALFGSPDVLLLDEPTNNLDVESVSWLENFLANFNNTVIVVSHDRHFLDQVCTQIVDVDFSKVKLFTGNYSFWYESSQLALKQRQDQNKKTEDKRKELEEFIRRFSANASKSKQATSRGKLLEKLTLEDIQPSSRKYPYVNFKAEREPGDQILTVENLTYTAEDGTKLFENLSFTVNKQDKIFLFSRDGLAVSALLDILAGERKADSGTFRWGITITSAYFPTDAEKEKFFQTDLSLVDWLRQYSVEKDESFIRGFLGRMLFSGEESLKKATVLSGGEKVRCMLSRMMLSGANTLMLDEPTNHLDLESIESLNNGLIDFKGPILFTSHDHQFVQTVASRIIEITPVGILDKLMTYDEYLADDRVKAQREELYGAMA</sequence>
<keyword evidence="2 5" id="KW-0067">ATP-binding</keyword>
<dbReference type="SMART" id="SM00382">
    <property type="entry name" value="AAA"/>
    <property type="match status" value="2"/>
</dbReference>
<dbReference type="Gene3D" id="3.40.50.300">
    <property type="entry name" value="P-loop containing nucleotide triphosphate hydrolases"/>
    <property type="match status" value="2"/>
</dbReference>
<feature type="domain" description="ABC transporter" evidence="4">
    <location>
        <begin position="320"/>
        <end position="538"/>
    </location>
</feature>
<evidence type="ECO:0000256" key="3">
    <source>
        <dbReference type="SAM" id="Coils"/>
    </source>
</evidence>
<dbReference type="CDD" id="cd03221">
    <property type="entry name" value="ABCF_EF-3"/>
    <property type="match status" value="2"/>
</dbReference>
<gene>
    <name evidence="5" type="ORF">ACFS25_21420</name>
</gene>
<accession>A0ABW6AM63</accession>
<dbReference type="SUPFAM" id="SSF52540">
    <property type="entry name" value="P-loop containing nucleoside triphosphate hydrolases"/>
    <property type="match status" value="2"/>
</dbReference>
<evidence type="ECO:0000259" key="4">
    <source>
        <dbReference type="PROSITE" id="PS50893"/>
    </source>
</evidence>
<dbReference type="InterPro" id="IPR027417">
    <property type="entry name" value="P-loop_NTPase"/>
</dbReference>
<evidence type="ECO:0000313" key="5">
    <source>
        <dbReference type="EMBL" id="MFD2936356.1"/>
    </source>
</evidence>
<dbReference type="Proteomes" id="UP001597512">
    <property type="component" value="Unassembled WGS sequence"/>
</dbReference>
<name>A0ABW6AM63_9BACT</name>
<keyword evidence="1" id="KW-0547">Nucleotide-binding</keyword>
<keyword evidence="6" id="KW-1185">Reference proteome</keyword>
<dbReference type="EMBL" id="JBHUOM010000023">
    <property type="protein sequence ID" value="MFD2936356.1"/>
    <property type="molecule type" value="Genomic_DNA"/>
</dbReference>
<organism evidence="5 6">
    <name type="scientific">Spirosoma flavum</name>
    <dbReference type="NCBI Taxonomy" id="2048557"/>
    <lineage>
        <taxon>Bacteria</taxon>
        <taxon>Pseudomonadati</taxon>
        <taxon>Bacteroidota</taxon>
        <taxon>Cytophagia</taxon>
        <taxon>Cytophagales</taxon>
        <taxon>Cytophagaceae</taxon>
        <taxon>Spirosoma</taxon>
    </lineage>
</organism>
<dbReference type="PROSITE" id="PS50893">
    <property type="entry name" value="ABC_TRANSPORTER_2"/>
    <property type="match status" value="2"/>
</dbReference>
<feature type="coiled-coil region" evidence="3">
    <location>
        <begin position="248"/>
        <end position="275"/>
    </location>
</feature>
<dbReference type="InterPro" id="IPR032781">
    <property type="entry name" value="ABC_tran_Xtn"/>
</dbReference>
<proteinExistence type="predicted"/>
<dbReference type="PANTHER" id="PTHR42855:SF2">
    <property type="entry name" value="DRUG RESISTANCE ABC TRANSPORTER,ATP-BINDING PROTEIN"/>
    <property type="match status" value="1"/>
</dbReference>
<dbReference type="GO" id="GO:0005524">
    <property type="term" value="F:ATP binding"/>
    <property type="evidence" value="ECO:0007669"/>
    <property type="project" value="UniProtKB-KW"/>
</dbReference>
<dbReference type="RefSeq" id="WP_381505083.1">
    <property type="nucleotide sequence ID" value="NZ_JBHUOM010000023.1"/>
</dbReference>
<evidence type="ECO:0000256" key="2">
    <source>
        <dbReference type="ARBA" id="ARBA00022840"/>
    </source>
</evidence>
<evidence type="ECO:0000313" key="6">
    <source>
        <dbReference type="Proteomes" id="UP001597512"/>
    </source>
</evidence>
<dbReference type="InterPro" id="IPR003593">
    <property type="entry name" value="AAA+_ATPase"/>
</dbReference>
<feature type="domain" description="ABC transporter" evidence="4">
    <location>
        <begin position="2"/>
        <end position="252"/>
    </location>
</feature>
<dbReference type="Pfam" id="PF00005">
    <property type="entry name" value="ABC_tran"/>
    <property type="match status" value="2"/>
</dbReference>